<comment type="caution">
    <text evidence="3">The sequence shown here is derived from an EMBL/GenBank/DDBJ whole genome shotgun (WGS) entry which is preliminary data.</text>
</comment>
<dbReference type="SUPFAM" id="SSF50341">
    <property type="entry name" value="CheW-like"/>
    <property type="match status" value="1"/>
</dbReference>
<dbReference type="GO" id="GO:0007165">
    <property type="term" value="P:signal transduction"/>
    <property type="evidence" value="ECO:0007669"/>
    <property type="project" value="InterPro"/>
</dbReference>
<dbReference type="EMBL" id="QAIC01000042">
    <property type="protein sequence ID" value="MDN4576168.1"/>
    <property type="molecule type" value="Genomic_DNA"/>
</dbReference>
<dbReference type="AlphaFoldDB" id="A0AAW7MTQ3"/>
<feature type="compositionally biased region" description="Basic and acidic residues" evidence="1">
    <location>
        <begin position="1"/>
        <end position="18"/>
    </location>
</feature>
<proteinExistence type="predicted"/>
<dbReference type="InterPro" id="IPR002545">
    <property type="entry name" value="CheW-lke_dom"/>
</dbReference>
<dbReference type="GO" id="GO:0006935">
    <property type="term" value="P:chemotaxis"/>
    <property type="evidence" value="ECO:0007669"/>
    <property type="project" value="InterPro"/>
</dbReference>
<dbReference type="EMBL" id="QAID01000045">
    <property type="protein sequence ID" value="MDN4581271.1"/>
    <property type="molecule type" value="Genomic_DNA"/>
</dbReference>
<accession>A0AAW7MTQ3</accession>
<evidence type="ECO:0000313" key="6">
    <source>
        <dbReference type="Proteomes" id="UP001172791"/>
    </source>
</evidence>
<feature type="region of interest" description="Disordered" evidence="1">
    <location>
        <begin position="1"/>
        <end position="32"/>
    </location>
</feature>
<dbReference type="Proteomes" id="UP001172788">
    <property type="component" value="Unassembled WGS sequence"/>
</dbReference>
<protein>
    <recommendedName>
        <fullName evidence="2">CheW-like domain-containing protein</fullName>
    </recommendedName>
</protein>
<name>A0AAW7MTQ3_9BURK</name>
<sequence length="237" mass="24993">MTNRDSVHEADSVSDARHPNSQAPQVPSHAGALHRQAAELLDRLPLVPVDPAPWRAVVDRDAAARGTPLLLFRLGDEWLALPASAIESVAPMCGWHSVPGHRQPACLGLVNLRGALVPCVSLEALLGVQPAPRAETAPSNALRASASRLLALRHGHHLSAFPVAEVHGTVTPAREALGAVPSTAFGASDGLAVAVLPWRSPCCPGASTLSACWIRCVWVRHSTGASHERRPARRHAA</sequence>
<keyword evidence="5" id="KW-1185">Reference proteome</keyword>
<dbReference type="PROSITE" id="PS50851">
    <property type="entry name" value="CHEW"/>
    <property type="match status" value="1"/>
</dbReference>
<gene>
    <name evidence="3" type="ORF">DBA34_23225</name>
    <name evidence="4" type="ORF">DBB29_24475</name>
</gene>
<evidence type="ECO:0000259" key="2">
    <source>
        <dbReference type="PROSITE" id="PS50851"/>
    </source>
</evidence>
<evidence type="ECO:0000313" key="4">
    <source>
        <dbReference type="EMBL" id="MDN4581271.1"/>
    </source>
</evidence>
<dbReference type="RefSeq" id="WP_301236650.1">
    <property type="nucleotide sequence ID" value="NZ_QAIC01000042.1"/>
</dbReference>
<reference evidence="3" key="1">
    <citation type="submission" date="2018-04" db="EMBL/GenBank/DDBJ databases">
        <authorList>
            <person name="Jy Z."/>
        </authorList>
    </citation>
    <scope>NUCLEOTIDE SEQUENCE</scope>
    <source>
        <strain evidence="4">AS13</strain>
        <strain evidence="3">LA18</strain>
    </source>
</reference>
<organism evidence="3 6">
    <name type="scientific">Pandoraea cepalis</name>
    <dbReference type="NCBI Taxonomy" id="2508294"/>
    <lineage>
        <taxon>Bacteria</taxon>
        <taxon>Pseudomonadati</taxon>
        <taxon>Pseudomonadota</taxon>
        <taxon>Betaproteobacteria</taxon>
        <taxon>Burkholderiales</taxon>
        <taxon>Burkholderiaceae</taxon>
        <taxon>Pandoraea</taxon>
    </lineage>
</organism>
<dbReference type="SMART" id="SM00260">
    <property type="entry name" value="CheW"/>
    <property type="match status" value="1"/>
</dbReference>
<evidence type="ECO:0000313" key="3">
    <source>
        <dbReference type="EMBL" id="MDN4576168.1"/>
    </source>
</evidence>
<dbReference type="Gene3D" id="2.40.50.180">
    <property type="entry name" value="CheA-289, Domain 4"/>
    <property type="match status" value="1"/>
</dbReference>
<dbReference type="InterPro" id="IPR036061">
    <property type="entry name" value="CheW-like_dom_sf"/>
</dbReference>
<dbReference type="Proteomes" id="UP001172791">
    <property type="component" value="Unassembled WGS sequence"/>
</dbReference>
<dbReference type="Pfam" id="PF01584">
    <property type="entry name" value="CheW"/>
    <property type="match status" value="1"/>
</dbReference>
<evidence type="ECO:0000256" key="1">
    <source>
        <dbReference type="SAM" id="MobiDB-lite"/>
    </source>
</evidence>
<feature type="domain" description="CheW-like" evidence="2">
    <location>
        <begin position="66"/>
        <end position="215"/>
    </location>
</feature>
<evidence type="ECO:0000313" key="5">
    <source>
        <dbReference type="Proteomes" id="UP001172788"/>
    </source>
</evidence>